<comment type="caution">
    <text evidence="2">The sequence shown here is derived from an EMBL/GenBank/DDBJ whole genome shotgun (WGS) entry which is preliminary data.</text>
</comment>
<dbReference type="SUPFAM" id="SSF53474">
    <property type="entry name" value="alpha/beta-Hydrolases"/>
    <property type="match status" value="1"/>
</dbReference>
<gene>
    <name evidence="2" type="ORF">FC21_GL000006</name>
</gene>
<accession>A0A0R1UK16</accession>
<dbReference type="InterPro" id="IPR022742">
    <property type="entry name" value="Hydrolase_4"/>
</dbReference>
<keyword evidence="2" id="KW-0378">Hydrolase</keyword>
<dbReference type="Pfam" id="PF12146">
    <property type="entry name" value="Hydrolase_4"/>
    <property type="match status" value="1"/>
</dbReference>
<dbReference type="PANTHER" id="PTHR43265">
    <property type="entry name" value="ESTERASE ESTD"/>
    <property type="match status" value="1"/>
</dbReference>
<proteinExistence type="predicted"/>
<protein>
    <submittedName>
        <fullName evidence="2">Alpha beta fold family hydrolase</fullName>
    </submittedName>
</protein>
<dbReference type="EMBL" id="AZGC01000045">
    <property type="protein sequence ID" value="KRL93252.1"/>
    <property type="molecule type" value="Genomic_DNA"/>
</dbReference>
<dbReference type="STRING" id="417373.GCA_001570685_00617"/>
<dbReference type="OrthoDB" id="9780269at2"/>
<dbReference type="Gene3D" id="3.40.50.1820">
    <property type="entry name" value="alpha/beta hydrolase"/>
    <property type="match status" value="1"/>
</dbReference>
<dbReference type="InterPro" id="IPR029058">
    <property type="entry name" value="AB_hydrolase_fold"/>
</dbReference>
<dbReference type="PANTHER" id="PTHR43265:SF1">
    <property type="entry name" value="ESTERASE ESTD"/>
    <property type="match status" value="1"/>
</dbReference>
<feature type="domain" description="Serine aminopeptidase S33" evidence="1">
    <location>
        <begin position="29"/>
        <end position="138"/>
    </location>
</feature>
<name>A0A0R1UK16_9LACO</name>
<organism evidence="2 3">
    <name type="scientific">Limosilactobacillus equigenerosi DSM 18793 = JCM 14505</name>
    <dbReference type="NCBI Taxonomy" id="1423742"/>
    <lineage>
        <taxon>Bacteria</taxon>
        <taxon>Bacillati</taxon>
        <taxon>Bacillota</taxon>
        <taxon>Bacilli</taxon>
        <taxon>Lactobacillales</taxon>
        <taxon>Lactobacillaceae</taxon>
        <taxon>Limosilactobacillus</taxon>
    </lineage>
</organism>
<evidence type="ECO:0000313" key="2">
    <source>
        <dbReference type="EMBL" id="KRL93252.1"/>
    </source>
</evidence>
<dbReference type="GO" id="GO:0052689">
    <property type="term" value="F:carboxylic ester hydrolase activity"/>
    <property type="evidence" value="ECO:0007669"/>
    <property type="project" value="TreeGrafter"/>
</dbReference>
<dbReference type="PATRIC" id="fig|1423742.4.peg.10"/>
<keyword evidence="3" id="KW-1185">Reference proteome</keyword>
<evidence type="ECO:0000313" key="3">
    <source>
        <dbReference type="Proteomes" id="UP000051084"/>
    </source>
</evidence>
<dbReference type="AlphaFoldDB" id="A0A0R1UK16"/>
<reference evidence="2 3" key="1">
    <citation type="journal article" date="2015" name="Genome Announc.">
        <title>Expanding the biotechnology potential of lactobacilli through comparative genomics of 213 strains and associated genera.</title>
        <authorList>
            <person name="Sun Z."/>
            <person name="Harris H.M."/>
            <person name="McCann A."/>
            <person name="Guo C."/>
            <person name="Argimon S."/>
            <person name="Zhang W."/>
            <person name="Yang X."/>
            <person name="Jeffery I.B."/>
            <person name="Cooney J.C."/>
            <person name="Kagawa T.F."/>
            <person name="Liu W."/>
            <person name="Song Y."/>
            <person name="Salvetti E."/>
            <person name="Wrobel A."/>
            <person name="Rasinkangas P."/>
            <person name="Parkhill J."/>
            <person name="Rea M.C."/>
            <person name="O'Sullivan O."/>
            <person name="Ritari J."/>
            <person name="Douillard F.P."/>
            <person name="Paul Ross R."/>
            <person name="Yang R."/>
            <person name="Briner A.E."/>
            <person name="Felis G.E."/>
            <person name="de Vos W.M."/>
            <person name="Barrangou R."/>
            <person name="Klaenhammer T.R."/>
            <person name="Caufield P.W."/>
            <person name="Cui Y."/>
            <person name="Zhang H."/>
            <person name="O'Toole P.W."/>
        </authorList>
    </citation>
    <scope>NUCLEOTIDE SEQUENCE [LARGE SCALE GENOMIC DNA]</scope>
    <source>
        <strain evidence="2 3">DSM 18793</strain>
    </source>
</reference>
<sequence length="250" mass="27025">MQYLVQRAGLTLRGELTGPQENAGHHLAILFHGFKGDIGHDQANLLFDLKDDLNAAGIPTLRMNFNGCGDSDGDFADMTVLNEIDDAIAILKQAIHDFHPARLTLIGHSQGGVVASMVAAYYHDLVDDLVLLAPAATLVDDANAGVCQGVTYDPNHIPESIDVDGFTVGGAYFRTAQRLHIYETAAGFTKPVLLIHGTADQIVNYQASIRYDQIYANSTLHLIDGASHRLIGPGTQRSNVKQLVVNFVTH</sequence>
<dbReference type="InterPro" id="IPR053145">
    <property type="entry name" value="AB_hydrolase_Est10"/>
</dbReference>
<evidence type="ECO:0000259" key="1">
    <source>
        <dbReference type="Pfam" id="PF12146"/>
    </source>
</evidence>
<dbReference type="RefSeq" id="WP_054652667.1">
    <property type="nucleotide sequence ID" value="NZ_AZGC01000045.1"/>
</dbReference>
<dbReference type="Proteomes" id="UP000051084">
    <property type="component" value="Unassembled WGS sequence"/>
</dbReference>